<dbReference type="Proteomes" id="UP000032737">
    <property type="component" value="Chromosome"/>
</dbReference>
<dbReference type="OrthoDB" id="384672at2"/>
<dbReference type="AlphaFoldDB" id="U4KR81"/>
<organism evidence="1 2">
    <name type="scientific">Acholeplasma brassicae</name>
    <dbReference type="NCBI Taxonomy" id="61635"/>
    <lineage>
        <taxon>Bacteria</taxon>
        <taxon>Bacillati</taxon>
        <taxon>Mycoplasmatota</taxon>
        <taxon>Mollicutes</taxon>
        <taxon>Acholeplasmatales</taxon>
        <taxon>Acholeplasmataceae</taxon>
        <taxon>Acholeplasma</taxon>
    </lineage>
</organism>
<dbReference type="KEGG" id="abra:BN85305020"/>
<evidence type="ECO:0000313" key="1">
    <source>
        <dbReference type="EMBL" id="CCV65523.1"/>
    </source>
</evidence>
<dbReference type="RefSeq" id="WP_030004378.1">
    <property type="nucleotide sequence ID" value="NC_022549.1"/>
</dbReference>
<evidence type="ECO:0008006" key="3">
    <source>
        <dbReference type="Google" id="ProtNLM"/>
    </source>
</evidence>
<name>U4KR81_9MOLU</name>
<dbReference type="EMBL" id="FO681348">
    <property type="protein sequence ID" value="CCV65523.1"/>
    <property type="molecule type" value="Genomic_DNA"/>
</dbReference>
<accession>U4KR81</accession>
<protein>
    <recommendedName>
        <fullName evidence="3">Lipoprotein</fullName>
    </recommendedName>
</protein>
<evidence type="ECO:0000313" key="2">
    <source>
        <dbReference type="Proteomes" id="UP000032737"/>
    </source>
</evidence>
<dbReference type="HOGENOM" id="CLU_1674092_0_0_14"/>
<dbReference type="PROSITE" id="PS51257">
    <property type="entry name" value="PROKAR_LIPOPROTEIN"/>
    <property type="match status" value="1"/>
</dbReference>
<proteinExistence type="predicted"/>
<keyword evidence="2" id="KW-1185">Reference proteome</keyword>
<sequence length="157" mass="18021">MKKTIQVVTIFLLLSLMVGCQTEKKTFEKNGVSITLTDRFIEKEVVQVGFYLESNDHIFMSNRESKESLSYIGVSSLSQYTTQVLASAGKTAEVHTSEDGYRYAYYESVVNDQSFGYMLLTFEGEDHFYTMNFGCLSKNLEKNKSLYFQWAKTIVIE</sequence>
<reference evidence="1 2" key="1">
    <citation type="journal article" date="2013" name="J. Mol. Microbiol. Biotechnol.">
        <title>Analysis of the Complete Genomes of Acholeplasma brassicae , A. palmae and A. laidlawii and Their Comparison to the Obligate Parasites from ' Candidatus Phytoplasma'.</title>
        <authorList>
            <person name="Kube M."/>
            <person name="Siewert C."/>
            <person name="Migdoll A.M."/>
            <person name="Duduk B."/>
            <person name="Holz S."/>
            <person name="Rabus R."/>
            <person name="Seemuller E."/>
            <person name="Mitrovic J."/>
            <person name="Muller I."/>
            <person name="Buttner C."/>
            <person name="Reinhardt R."/>
        </authorList>
    </citation>
    <scope>NUCLEOTIDE SEQUENCE [LARGE SCALE GENOMIC DNA]</scope>
    <source>
        <strain evidence="2">0502</strain>
    </source>
</reference>
<dbReference type="STRING" id="61635.BN85305020"/>
<gene>
    <name evidence="1" type="ORF">BN85305020</name>
</gene>